<organism evidence="5 6">
    <name type="scientific">Candidatus Magnetoglobus multicellularis str. Araruama</name>
    <dbReference type="NCBI Taxonomy" id="890399"/>
    <lineage>
        <taxon>Bacteria</taxon>
        <taxon>Pseudomonadati</taxon>
        <taxon>Thermodesulfobacteriota</taxon>
        <taxon>Desulfobacteria</taxon>
        <taxon>Desulfobacterales</taxon>
        <taxon>Desulfobacteraceae</taxon>
        <taxon>Candidatus Magnetoglobus</taxon>
    </lineage>
</organism>
<dbReference type="InterPro" id="IPR009051">
    <property type="entry name" value="Helical_ferredxn"/>
</dbReference>
<gene>
    <name evidence="5" type="primary">fdhB</name>
    <name evidence="5" type="ORF">OMM_01216</name>
</gene>
<dbReference type="PROSITE" id="PS51379">
    <property type="entry name" value="4FE4S_FER_2"/>
    <property type="match status" value="2"/>
</dbReference>
<dbReference type="InterPro" id="IPR017900">
    <property type="entry name" value="4Fe4S_Fe_S_CS"/>
</dbReference>
<evidence type="ECO:0000256" key="2">
    <source>
        <dbReference type="ARBA" id="ARBA00023004"/>
    </source>
</evidence>
<comment type="caution">
    <text evidence="5">The sequence shown here is derived from an EMBL/GenBank/DDBJ whole genome shotgun (WGS) entry which is preliminary data.</text>
</comment>
<dbReference type="GO" id="GO:0051536">
    <property type="term" value="F:iron-sulfur cluster binding"/>
    <property type="evidence" value="ECO:0007669"/>
    <property type="project" value="UniProtKB-KW"/>
</dbReference>
<dbReference type="SUPFAM" id="SSF46548">
    <property type="entry name" value="alpha-helical ferredoxin"/>
    <property type="match status" value="1"/>
</dbReference>
<dbReference type="InterPro" id="IPR017896">
    <property type="entry name" value="4Fe4S_Fe-S-bd"/>
</dbReference>
<dbReference type="PROSITE" id="PS00198">
    <property type="entry name" value="4FE4S_FER_1"/>
    <property type="match status" value="2"/>
</dbReference>
<evidence type="ECO:0000313" key="5">
    <source>
        <dbReference type="EMBL" id="ETR73084.1"/>
    </source>
</evidence>
<name>A0A1V1PE66_9BACT</name>
<evidence type="ECO:0000313" key="6">
    <source>
        <dbReference type="Proteomes" id="UP000189670"/>
    </source>
</evidence>
<feature type="domain" description="4Fe-4S ferredoxin-type" evidence="4">
    <location>
        <begin position="293"/>
        <end position="322"/>
    </location>
</feature>
<protein>
    <submittedName>
        <fullName evidence="5">Formate dehydrogenase subunit beta</fullName>
    </submittedName>
</protein>
<dbReference type="Gene3D" id="1.10.1060.10">
    <property type="entry name" value="Alpha-helical ferredoxin"/>
    <property type="match status" value="1"/>
</dbReference>
<dbReference type="AlphaFoldDB" id="A0A1V1PE66"/>
<dbReference type="GO" id="GO:0046872">
    <property type="term" value="F:metal ion binding"/>
    <property type="evidence" value="ECO:0007669"/>
    <property type="project" value="UniProtKB-KW"/>
</dbReference>
<keyword evidence="1" id="KW-0479">Metal-binding</keyword>
<keyword evidence="2" id="KW-0408">Iron</keyword>
<reference evidence="6" key="1">
    <citation type="submission" date="2012-11" db="EMBL/GenBank/DDBJ databases">
        <authorList>
            <person name="Lucero-Rivera Y.E."/>
            <person name="Tovar-Ramirez D."/>
        </authorList>
    </citation>
    <scope>NUCLEOTIDE SEQUENCE [LARGE SCALE GENOMIC DNA]</scope>
    <source>
        <strain evidence="6">Araruama</strain>
    </source>
</reference>
<dbReference type="Pfam" id="PF13183">
    <property type="entry name" value="Fer4_8"/>
    <property type="match status" value="1"/>
</dbReference>
<evidence type="ECO:0000256" key="1">
    <source>
        <dbReference type="ARBA" id="ARBA00022723"/>
    </source>
</evidence>
<proteinExistence type="predicted"/>
<dbReference type="Proteomes" id="UP000189670">
    <property type="component" value="Unassembled WGS sequence"/>
</dbReference>
<sequence length="360" mass="40682">MEKVYDSQMNVHDFIKAMFEKNIVSGLGALTQIPENKGISYSLLSDGFDFQKCMPFYPVMPANAAIAVSKLTRETSPSSPIAVFLRPCELRALIELTKIKQARLDNLILISFDCSGVFPFKDGKYPTEDTLKRYDQSIKEAKIDDNIRQVCSGCENYRPEGADIAISLIGRGVHEPLGLSFYTEKGKTIQEKIGLSSASEIQAFNTEKLTSEKKRNKQELYKNTRISNLDELLDVFDTCIACHACSYVCPICYCKNCYFDSQTFQYYPENYAQRLSKKNTLRQPIDRIFFHMGRMSHMGSSCVACGMCSDVCPVDIPVSEIFKGGSENIQGVFNYQPGKSLDEPMPLVTYQEKELHEMED</sequence>
<keyword evidence="3" id="KW-0411">Iron-sulfur</keyword>
<accession>A0A1V1PE66</accession>
<evidence type="ECO:0000259" key="4">
    <source>
        <dbReference type="PROSITE" id="PS51379"/>
    </source>
</evidence>
<dbReference type="EMBL" id="ATBP01000089">
    <property type="protein sequence ID" value="ETR73084.1"/>
    <property type="molecule type" value="Genomic_DNA"/>
</dbReference>
<evidence type="ECO:0000256" key="3">
    <source>
        <dbReference type="ARBA" id="ARBA00023014"/>
    </source>
</evidence>
<feature type="domain" description="4Fe-4S ferredoxin-type" evidence="4">
    <location>
        <begin position="229"/>
        <end position="250"/>
    </location>
</feature>